<reference evidence="1" key="1">
    <citation type="submission" date="2019-04" db="EMBL/GenBank/DDBJ databases">
        <title>Genome assembly of Zosterops borbonicus 15179.</title>
        <authorList>
            <person name="Leroy T."/>
            <person name="Anselmetti Y."/>
            <person name="Tilak M.-K."/>
            <person name="Nabholz B."/>
        </authorList>
    </citation>
    <scope>NUCLEOTIDE SEQUENCE</scope>
    <source>
        <strain evidence="1">HGM_15179</strain>
        <tissue evidence="1">Muscle</tissue>
    </source>
</reference>
<name>A0A8K1GEW1_9PASS</name>
<dbReference type="AlphaFoldDB" id="A0A8K1GEW1"/>
<organism evidence="1 2">
    <name type="scientific">Zosterops borbonicus</name>
    <dbReference type="NCBI Taxonomy" id="364589"/>
    <lineage>
        <taxon>Eukaryota</taxon>
        <taxon>Metazoa</taxon>
        <taxon>Chordata</taxon>
        <taxon>Craniata</taxon>
        <taxon>Vertebrata</taxon>
        <taxon>Euteleostomi</taxon>
        <taxon>Archelosauria</taxon>
        <taxon>Archosauria</taxon>
        <taxon>Dinosauria</taxon>
        <taxon>Saurischia</taxon>
        <taxon>Theropoda</taxon>
        <taxon>Coelurosauria</taxon>
        <taxon>Aves</taxon>
        <taxon>Neognathae</taxon>
        <taxon>Neoaves</taxon>
        <taxon>Telluraves</taxon>
        <taxon>Australaves</taxon>
        <taxon>Passeriformes</taxon>
        <taxon>Sylvioidea</taxon>
        <taxon>Zosteropidae</taxon>
        <taxon>Zosterops</taxon>
    </lineage>
</organism>
<dbReference type="OrthoDB" id="5199543at2759"/>
<dbReference type="EMBL" id="SWJQ01000298">
    <property type="protein sequence ID" value="TRZ16721.1"/>
    <property type="molecule type" value="Genomic_DNA"/>
</dbReference>
<comment type="caution">
    <text evidence="1">The sequence shown here is derived from an EMBL/GenBank/DDBJ whole genome shotgun (WGS) entry which is preliminary data.</text>
</comment>
<protein>
    <submittedName>
        <fullName evidence="1">Uncharacterized protein</fullName>
    </submittedName>
</protein>
<sequence length="70" mass="7131">MAAVARSSERAGPAVRSRAQVDATLQTAKLNPAELLPAVQCLSFGPQAGGGECCLLQLEPGLALLLTTTP</sequence>
<evidence type="ECO:0000313" key="1">
    <source>
        <dbReference type="EMBL" id="TRZ16721.1"/>
    </source>
</evidence>
<gene>
    <name evidence="1" type="ORF">HGM15179_010370</name>
</gene>
<dbReference type="Proteomes" id="UP000796761">
    <property type="component" value="Unassembled WGS sequence"/>
</dbReference>
<proteinExistence type="predicted"/>
<accession>A0A8K1GEW1</accession>
<keyword evidence="2" id="KW-1185">Reference proteome</keyword>
<evidence type="ECO:0000313" key="2">
    <source>
        <dbReference type="Proteomes" id="UP000796761"/>
    </source>
</evidence>